<keyword evidence="3" id="KW-1185">Reference proteome</keyword>
<proteinExistence type="predicted"/>
<dbReference type="Proteomes" id="UP000813444">
    <property type="component" value="Unassembled WGS sequence"/>
</dbReference>
<name>A0A8K0T0C8_9HYPO</name>
<dbReference type="EMBL" id="JAGPNK010000002">
    <property type="protein sequence ID" value="KAH7326144.1"/>
    <property type="molecule type" value="Genomic_DNA"/>
</dbReference>
<dbReference type="OrthoDB" id="2104739at2759"/>
<accession>A0A8K0T0C8</accession>
<dbReference type="Pfam" id="PF13391">
    <property type="entry name" value="HNH_2"/>
    <property type="match status" value="1"/>
</dbReference>
<gene>
    <name evidence="2" type="ORF">B0I35DRAFT_126784</name>
</gene>
<organism evidence="2 3">
    <name type="scientific">Stachybotrys elegans</name>
    <dbReference type="NCBI Taxonomy" id="80388"/>
    <lineage>
        <taxon>Eukaryota</taxon>
        <taxon>Fungi</taxon>
        <taxon>Dikarya</taxon>
        <taxon>Ascomycota</taxon>
        <taxon>Pezizomycotina</taxon>
        <taxon>Sordariomycetes</taxon>
        <taxon>Hypocreomycetidae</taxon>
        <taxon>Hypocreales</taxon>
        <taxon>Stachybotryaceae</taxon>
        <taxon>Stachybotrys</taxon>
    </lineage>
</organism>
<protein>
    <recommendedName>
        <fullName evidence="1">HNH nuclease domain-containing protein</fullName>
    </recommendedName>
</protein>
<dbReference type="InterPro" id="IPR003615">
    <property type="entry name" value="HNH_nuc"/>
</dbReference>
<evidence type="ECO:0000313" key="3">
    <source>
        <dbReference type="Proteomes" id="UP000813444"/>
    </source>
</evidence>
<comment type="caution">
    <text evidence="2">The sequence shown here is derived from an EMBL/GenBank/DDBJ whole genome shotgun (WGS) entry which is preliminary data.</text>
</comment>
<dbReference type="AlphaFoldDB" id="A0A8K0T0C8"/>
<sequence>MATPSLRQQTSFEGIIDPSAHDRFEQIMTHFDAPNTSPSSPRPEYSHVKLIRCTYNYALTLEAKGNLLRAFFKAVHLPLDQPIDMMDPAFEARLRQDIYDYADFLFNNFFLPMRASGPTPQSSNCSCQSQTEDTDRRDPTLRELCLERDKNRCIISGAFNLDEAERRYKEHPNSPCDDDGRPLTSCREFHFLEAAHVLPHSLVQEGKPDPLKKTALDILKMLGTIECTELDRPRNVITLTYSMHRFFSNFDVFLQPGQSPYEYRIGSYLHPVIRRNFSIPSTKTIYQHGGIEAPSSRLLEIHAAIAHILEHSGAGRYIDKILRDLDEVGIRADGSTELGRLVEARLQGWPLGVRNG</sequence>
<reference evidence="2" key="1">
    <citation type="journal article" date="2021" name="Nat. Commun.">
        <title>Genetic determinants of endophytism in the Arabidopsis root mycobiome.</title>
        <authorList>
            <person name="Mesny F."/>
            <person name="Miyauchi S."/>
            <person name="Thiergart T."/>
            <person name="Pickel B."/>
            <person name="Atanasova L."/>
            <person name="Karlsson M."/>
            <person name="Huettel B."/>
            <person name="Barry K.W."/>
            <person name="Haridas S."/>
            <person name="Chen C."/>
            <person name="Bauer D."/>
            <person name="Andreopoulos W."/>
            <person name="Pangilinan J."/>
            <person name="LaButti K."/>
            <person name="Riley R."/>
            <person name="Lipzen A."/>
            <person name="Clum A."/>
            <person name="Drula E."/>
            <person name="Henrissat B."/>
            <person name="Kohler A."/>
            <person name="Grigoriev I.V."/>
            <person name="Martin F.M."/>
            <person name="Hacquard S."/>
        </authorList>
    </citation>
    <scope>NUCLEOTIDE SEQUENCE</scope>
    <source>
        <strain evidence="2">MPI-CAGE-CH-0235</strain>
    </source>
</reference>
<evidence type="ECO:0000313" key="2">
    <source>
        <dbReference type="EMBL" id="KAH7326144.1"/>
    </source>
</evidence>
<evidence type="ECO:0000259" key="1">
    <source>
        <dbReference type="Pfam" id="PF13391"/>
    </source>
</evidence>
<feature type="domain" description="HNH nuclease" evidence="1">
    <location>
        <begin position="182"/>
        <end position="252"/>
    </location>
</feature>